<dbReference type="GO" id="GO:0016740">
    <property type="term" value="F:transferase activity"/>
    <property type="evidence" value="ECO:0007669"/>
    <property type="project" value="UniProtKB-KW"/>
</dbReference>
<dbReference type="Proteomes" id="UP000442469">
    <property type="component" value="Unassembled WGS sequence"/>
</dbReference>
<keyword evidence="2" id="KW-0808">Transferase</keyword>
<proteinExistence type="predicted"/>
<organism evidence="2 3">
    <name type="scientific">Paenibacillus macerans</name>
    <name type="common">Bacillus macerans</name>
    <dbReference type="NCBI Taxonomy" id="44252"/>
    <lineage>
        <taxon>Bacteria</taxon>
        <taxon>Bacillati</taxon>
        <taxon>Bacillota</taxon>
        <taxon>Bacilli</taxon>
        <taxon>Bacillales</taxon>
        <taxon>Paenibacillaceae</taxon>
        <taxon>Paenibacillus</taxon>
    </lineage>
</organism>
<dbReference type="EMBL" id="WNZZ01000004">
    <property type="protein sequence ID" value="MUG22408.1"/>
    <property type="molecule type" value="Genomic_DNA"/>
</dbReference>
<protein>
    <submittedName>
        <fullName evidence="2">Phosphotransferase</fullName>
    </submittedName>
</protein>
<dbReference type="Gene3D" id="3.90.1200.10">
    <property type="match status" value="1"/>
</dbReference>
<reference evidence="2 3" key="1">
    <citation type="submission" date="2019-11" db="EMBL/GenBank/DDBJ databases">
        <title>Draft genome sequences of five Paenibacillus species of dairy origin.</title>
        <authorList>
            <person name="Olajide A.M."/>
            <person name="Chen S."/>
            <person name="Lapointe G."/>
        </authorList>
    </citation>
    <scope>NUCLEOTIDE SEQUENCE [LARGE SCALE GENOMIC DNA]</scope>
    <source>
        <strain evidence="2 3">3CT49</strain>
    </source>
</reference>
<evidence type="ECO:0000259" key="1">
    <source>
        <dbReference type="Pfam" id="PF01636"/>
    </source>
</evidence>
<dbReference type="InterPro" id="IPR011009">
    <property type="entry name" value="Kinase-like_dom_sf"/>
</dbReference>
<evidence type="ECO:0000313" key="2">
    <source>
        <dbReference type="EMBL" id="MUG22408.1"/>
    </source>
</evidence>
<accession>A0A6N8EVU6</accession>
<evidence type="ECO:0000313" key="3">
    <source>
        <dbReference type="Proteomes" id="UP000442469"/>
    </source>
</evidence>
<gene>
    <name evidence="2" type="ORF">GNQ08_08275</name>
</gene>
<dbReference type="Pfam" id="PF01636">
    <property type="entry name" value="APH"/>
    <property type="match status" value="1"/>
</dbReference>
<dbReference type="InterPro" id="IPR002575">
    <property type="entry name" value="Aminoglycoside_PTrfase"/>
</dbReference>
<feature type="domain" description="Aminoglycoside phosphotransferase" evidence="1">
    <location>
        <begin position="25"/>
        <end position="176"/>
    </location>
</feature>
<dbReference type="AlphaFoldDB" id="A0A6N8EVU6"/>
<name>A0A6N8EVU6_PAEMA</name>
<comment type="caution">
    <text evidence="2">The sequence shown here is derived from an EMBL/GenBank/DDBJ whole genome shotgun (WGS) entry which is preliminary data.</text>
</comment>
<dbReference type="SUPFAM" id="SSF56112">
    <property type="entry name" value="Protein kinase-like (PK-like)"/>
    <property type="match status" value="1"/>
</dbReference>
<sequence length="256" mass="30333">MIFLLIIFIYELTATIDSSDFGLAPRVVHYDIDKRYIITEFINSVDNGNNQEEKIKSLAKKLKLFHKQSKSYNNKIFEFKKEYWFDKYEALPLKMKDDFKEVYYIILNQDKTFLNKDRVVSHNDFHKSNVLFDGSSTYIIDFDHLGYNSKYFDLATISISLCLQPRMEHVLLSNYGSDYNYDNFTYQKIICAAQYALSSVALVNDAKKFVDLSVAERRPFSWDCSEFSEINISRYKLAYNFLNYFKSLKRNEMFTC</sequence>